<keyword evidence="4" id="KW-1185">Reference proteome</keyword>
<organism evidence="3 4">
    <name type="scientific">Phytoactinopolyspora halotolerans</name>
    <dbReference type="NCBI Taxonomy" id="1981512"/>
    <lineage>
        <taxon>Bacteria</taxon>
        <taxon>Bacillati</taxon>
        <taxon>Actinomycetota</taxon>
        <taxon>Actinomycetes</taxon>
        <taxon>Jiangellales</taxon>
        <taxon>Jiangellaceae</taxon>
        <taxon>Phytoactinopolyspora</taxon>
    </lineage>
</organism>
<dbReference type="SMART" id="SM00829">
    <property type="entry name" value="PKS_ER"/>
    <property type="match status" value="1"/>
</dbReference>
<dbReference type="PANTHER" id="PTHR44154">
    <property type="entry name" value="QUINONE OXIDOREDUCTASE"/>
    <property type="match status" value="1"/>
</dbReference>
<dbReference type="Pfam" id="PF08240">
    <property type="entry name" value="ADH_N"/>
    <property type="match status" value="1"/>
</dbReference>
<dbReference type="InterPro" id="IPR020843">
    <property type="entry name" value="ER"/>
</dbReference>
<dbReference type="RefSeq" id="WP_163739555.1">
    <property type="nucleotide sequence ID" value="NZ_JAAGOA010000010.1"/>
</dbReference>
<dbReference type="InterPro" id="IPR051603">
    <property type="entry name" value="Zinc-ADH_QOR/CCCR"/>
</dbReference>
<dbReference type="Gene3D" id="3.90.180.10">
    <property type="entry name" value="Medium-chain alcohol dehydrogenases, catalytic domain"/>
    <property type="match status" value="1"/>
</dbReference>
<dbReference type="Gene3D" id="3.40.50.720">
    <property type="entry name" value="NAD(P)-binding Rossmann-like Domain"/>
    <property type="match status" value="1"/>
</dbReference>
<dbReference type="Proteomes" id="UP000475214">
    <property type="component" value="Unassembled WGS sequence"/>
</dbReference>
<name>A0A6L9SAD3_9ACTN</name>
<feature type="domain" description="Enoyl reductase (ER)" evidence="2">
    <location>
        <begin position="10"/>
        <end position="344"/>
    </location>
</feature>
<protein>
    <submittedName>
        <fullName evidence="3">Zinc-binding dehydrogenase</fullName>
    </submittedName>
</protein>
<dbReference type="InterPro" id="IPR013154">
    <property type="entry name" value="ADH-like_N"/>
</dbReference>
<proteinExistence type="predicted"/>
<dbReference type="InterPro" id="IPR013149">
    <property type="entry name" value="ADH-like_C"/>
</dbReference>
<evidence type="ECO:0000259" key="2">
    <source>
        <dbReference type="SMART" id="SM00829"/>
    </source>
</evidence>
<dbReference type="InterPro" id="IPR011032">
    <property type="entry name" value="GroES-like_sf"/>
</dbReference>
<sequence>MHAVLLTGFGGPEKLEYREDVPDPQAGPGEVRLRVGAAALNNTDIWTREGAYGSSDDPSATTGWRRESLRFPRIQGADVAGLIDQVGPGVPESRIGERVLVDPMIYDGGERELVVNDYLGSERDGGFAEFVTVPAGNAHAVDTPLSDAELATFPTAYTTAMRMLNRAKVQSGETVLVTGASGGVGSALIQLATVRGAQVVAVASAAKHDRAREMGAVAVVDRAGTDLVADVQEALQGRPLDVAADVVAGPSFSAQLDLLRPLGRYVVAGAMAGPIVQTDLRTVYLKQLQLIGSSFGSHEDFAQMLAHITAGELRPLLAKTFPLRDLREAQRHFKEKNFFGKIVVTPAGPAEQEP</sequence>
<accession>A0A6L9SAD3</accession>
<dbReference type="PANTHER" id="PTHR44154:SF1">
    <property type="entry name" value="QUINONE OXIDOREDUCTASE"/>
    <property type="match status" value="1"/>
</dbReference>
<dbReference type="InterPro" id="IPR036291">
    <property type="entry name" value="NAD(P)-bd_dom_sf"/>
</dbReference>
<keyword evidence="1" id="KW-0521">NADP</keyword>
<dbReference type="Pfam" id="PF00107">
    <property type="entry name" value="ADH_zinc_N"/>
    <property type="match status" value="1"/>
</dbReference>
<evidence type="ECO:0000256" key="1">
    <source>
        <dbReference type="ARBA" id="ARBA00022857"/>
    </source>
</evidence>
<dbReference type="EMBL" id="JAAGOA010000010">
    <property type="protein sequence ID" value="NEE01591.1"/>
    <property type="molecule type" value="Genomic_DNA"/>
</dbReference>
<dbReference type="CDD" id="cd08274">
    <property type="entry name" value="MDR9"/>
    <property type="match status" value="1"/>
</dbReference>
<dbReference type="SUPFAM" id="SSF50129">
    <property type="entry name" value="GroES-like"/>
    <property type="match status" value="1"/>
</dbReference>
<evidence type="ECO:0000313" key="4">
    <source>
        <dbReference type="Proteomes" id="UP000475214"/>
    </source>
</evidence>
<evidence type="ECO:0000313" key="3">
    <source>
        <dbReference type="EMBL" id="NEE01591.1"/>
    </source>
</evidence>
<comment type="caution">
    <text evidence="3">The sequence shown here is derived from an EMBL/GenBank/DDBJ whole genome shotgun (WGS) entry which is preliminary data.</text>
</comment>
<dbReference type="GO" id="GO:0016491">
    <property type="term" value="F:oxidoreductase activity"/>
    <property type="evidence" value="ECO:0007669"/>
    <property type="project" value="InterPro"/>
</dbReference>
<dbReference type="SUPFAM" id="SSF51735">
    <property type="entry name" value="NAD(P)-binding Rossmann-fold domains"/>
    <property type="match status" value="1"/>
</dbReference>
<dbReference type="AlphaFoldDB" id="A0A6L9SAD3"/>
<reference evidence="3 4" key="1">
    <citation type="submission" date="2020-02" db="EMBL/GenBank/DDBJ databases">
        <authorList>
            <person name="Li X.-J."/>
            <person name="Han X.-M."/>
        </authorList>
    </citation>
    <scope>NUCLEOTIDE SEQUENCE [LARGE SCALE GENOMIC DNA]</scope>
    <source>
        <strain evidence="3 4">CCTCC AB 2017055</strain>
    </source>
</reference>
<gene>
    <name evidence="3" type="ORF">G1H10_15570</name>
</gene>